<gene>
    <name evidence="1" type="ORF">FRX31_002109</name>
</gene>
<proteinExistence type="predicted"/>
<reference evidence="1 2" key="1">
    <citation type="submission" date="2020-06" db="EMBL/GenBank/DDBJ databases">
        <title>Transcriptomic and genomic resources for Thalictrum thalictroides and T. hernandezii: Facilitating candidate gene discovery in an emerging model plant lineage.</title>
        <authorList>
            <person name="Arias T."/>
            <person name="Riano-Pachon D.M."/>
            <person name="Di Stilio V.S."/>
        </authorList>
    </citation>
    <scope>NUCLEOTIDE SEQUENCE [LARGE SCALE GENOMIC DNA]</scope>
    <source>
        <strain evidence="2">cv. WT478/WT964</strain>
        <tissue evidence="1">Leaves</tissue>
    </source>
</reference>
<dbReference type="Proteomes" id="UP000554482">
    <property type="component" value="Unassembled WGS sequence"/>
</dbReference>
<dbReference type="AlphaFoldDB" id="A0A7J6XHL4"/>
<keyword evidence="2" id="KW-1185">Reference proteome</keyword>
<protein>
    <recommendedName>
        <fullName evidence="3">DUF4283 domain-containing protein</fullName>
    </recommendedName>
</protein>
<comment type="caution">
    <text evidence="1">The sequence shown here is derived from an EMBL/GenBank/DDBJ whole genome shotgun (WGS) entry which is preliminary data.</text>
</comment>
<evidence type="ECO:0008006" key="3">
    <source>
        <dbReference type="Google" id="ProtNLM"/>
    </source>
</evidence>
<dbReference type="InterPro" id="IPR040256">
    <property type="entry name" value="At4g02000-like"/>
</dbReference>
<dbReference type="PANTHER" id="PTHR31286:SF165">
    <property type="entry name" value="DUF4283 DOMAIN-CONTAINING PROTEIN"/>
    <property type="match status" value="1"/>
</dbReference>
<evidence type="ECO:0000313" key="2">
    <source>
        <dbReference type="Proteomes" id="UP000554482"/>
    </source>
</evidence>
<dbReference type="EMBL" id="JABWDY010000169">
    <property type="protein sequence ID" value="KAF5208302.1"/>
    <property type="molecule type" value="Genomic_DNA"/>
</dbReference>
<sequence length="203" mass="22812">MLMYLNVYAVFLTLLKETQSLLAGKLFIIRPWTREVELSRGMIKSVPVRVKMSKVPKDFWNPKGFSFLGSAIGKPLFMDKTTEKSSMLTFARICVEVEPMKELPKSIPLGPDQTVELNYPWKPLLCAICSVFGRSSSQCTPPPKLNNNNTAWQTNPTTNITINNTSWNSPKKPIKPALQPTPPIPNNSILKVHLCFPQINSLP</sequence>
<name>A0A7J6XHL4_THATH</name>
<organism evidence="1 2">
    <name type="scientific">Thalictrum thalictroides</name>
    <name type="common">Rue-anemone</name>
    <name type="synonym">Anemone thalictroides</name>
    <dbReference type="NCBI Taxonomy" id="46969"/>
    <lineage>
        <taxon>Eukaryota</taxon>
        <taxon>Viridiplantae</taxon>
        <taxon>Streptophyta</taxon>
        <taxon>Embryophyta</taxon>
        <taxon>Tracheophyta</taxon>
        <taxon>Spermatophyta</taxon>
        <taxon>Magnoliopsida</taxon>
        <taxon>Ranunculales</taxon>
        <taxon>Ranunculaceae</taxon>
        <taxon>Thalictroideae</taxon>
        <taxon>Thalictrum</taxon>
    </lineage>
</organism>
<evidence type="ECO:0000313" key="1">
    <source>
        <dbReference type="EMBL" id="KAF5208302.1"/>
    </source>
</evidence>
<accession>A0A7J6XHL4</accession>
<dbReference type="PANTHER" id="PTHR31286">
    <property type="entry name" value="GLYCINE-RICH CELL WALL STRUCTURAL PROTEIN 1.8-LIKE"/>
    <property type="match status" value="1"/>
</dbReference>
<dbReference type="OrthoDB" id="1939300at2759"/>